<dbReference type="GO" id="GO:0051082">
    <property type="term" value="F:unfolded protein binding"/>
    <property type="evidence" value="ECO:0007669"/>
    <property type="project" value="UniProtKB-UniRule"/>
</dbReference>
<dbReference type="InterPro" id="IPR036410">
    <property type="entry name" value="HSP_DnaJ_Cys-rich_dom_sf"/>
</dbReference>
<gene>
    <name evidence="11" type="primary">dnaJ</name>
    <name evidence="15" type="ORF">SAMN02745191_1474</name>
</gene>
<dbReference type="PRINTS" id="PR00625">
    <property type="entry name" value="JDOMAIN"/>
</dbReference>
<dbReference type="InterPro" id="IPR012724">
    <property type="entry name" value="DnaJ"/>
</dbReference>
<feature type="domain" description="J" evidence="13">
    <location>
        <begin position="6"/>
        <end position="70"/>
    </location>
</feature>
<evidence type="ECO:0000259" key="14">
    <source>
        <dbReference type="PROSITE" id="PS51188"/>
    </source>
</evidence>
<dbReference type="SUPFAM" id="SSF49493">
    <property type="entry name" value="HSP40/DnaJ peptide-binding domain"/>
    <property type="match status" value="2"/>
</dbReference>
<dbReference type="SMART" id="SM00271">
    <property type="entry name" value="DnaJ"/>
    <property type="match status" value="1"/>
</dbReference>
<dbReference type="Gene3D" id="1.10.287.110">
    <property type="entry name" value="DnaJ domain"/>
    <property type="match status" value="1"/>
</dbReference>
<feature type="binding site" evidence="11">
    <location>
        <position position="213"/>
    </location>
    <ligand>
        <name>Zn(2+)</name>
        <dbReference type="ChEBI" id="CHEBI:29105"/>
        <label>1</label>
    </ligand>
</feature>
<comment type="cofactor">
    <cofactor evidence="11">
        <name>Zn(2+)</name>
        <dbReference type="ChEBI" id="CHEBI:29105"/>
    </cofactor>
    <text evidence="11">Binds 2 Zn(2+) ions per monomer.</text>
</comment>
<dbReference type="EMBL" id="FUWY01000004">
    <property type="protein sequence ID" value="SJZ73979.1"/>
    <property type="molecule type" value="Genomic_DNA"/>
</dbReference>
<feature type="repeat" description="CXXCXGXG motif" evidence="11">
    <location>
        <begin position="210"/>
        <end position="217"/>
    </location>
</feature>
<dbReference type="InterPro" id="IPR036869">
    <property type="entry name" value="J_dom_sf"/>
</dbReference>
<feature type="binding site" evidence="11">
    <location>
        <position position="156"/>
    </location>
    <ligand>
        <name>Zn(2+)</name>
        <dbReference type="ChEBI" id="CHEBI:29105"/>
        <label>1</label>
    </ligand>
</feature>
<dbReference type="GO" id="GO:0008270">
    <property type="term" value="F:zinc ion binding"/>
    <property type="evidence" value="ECO:0007669"/>
    <property type="project" value="UniProtKB-UniRule"/>
</dbReference>
<feature type="zinc finger region" description="CR-type" evidence="12">
    <location>
        <begin position="140"/>
        <end position="222"/>
    </location>
</feature>
<dbReference type="AlphaFoldDB" id="A0A1T4N3S4"/>
<evidence type="ECO:0000256" key="10">
    <source>
        <dbReference type="ARBA" id="ARBA00067609"/>
    </source>
</evidence>
<dbReference type="GO" id="GO:0005524">
    <property type="term" value="F:ATP binding"/>
    <property type="evidence" value="ECO:0007669"/>
    <property type="project" value="InterPro"/>
</dbReference>
<dbReference type="Proteomes" id="UP000243297">
    <property type="component" value="Unassembled WGS sequence"/>
</dbReference>
<accession>A0A1T4N3S4</accession>
<evidence type="ECO:0000256" key="5">
    <source>
        <dbReference type="ARBA" id="ARBA00022771"/>
    </source>
</evidence>
<evidence type="ECO:0000256" key="7">
    <source>
        <dbReference type="ARBA" id="ARBA00023016"/>
    </source>
</evidence>
<dbReference type="InterPro" id="IPR008971">
    <property type="entry name" value="HSP40/DnaJ_pept-bd"/>
</dbReference>
<comment type="domain">
    <text evidence="11">The J domain is necessary and sufficient to stimulate DnaK ATPase activity. Zinc center 1 plays an important role in the autonomous, DnaK-independent chaperone activity of DnaJ. Zinc center 2 is essential for interaction with DnaK and for DnaJ activity.</text>
</comment>
<dbReference type="FunFam" id="2.10.230.10:FF:000002">
    <property type="entry name" value="Molecular chaperone DnaJ"/>
    <property type="match status" value="1"/>
</dbReference>
<reference evidence="16" key="1">
    <citation type="submission" date="2017-02" db="EMBL/GenBank/DDBJ databases">
        <authorList>
            <person name="Varghese N."/>
            <person name="Submissions S."/>
        </authorList>
    </citation>
    <scope>NUCLEOTIDE SEQUENCE [LARGE SCALE GENOMIC DNA]</scope>
    <source>
        <strain evidence="16">ATCC 25662</strain>
    </source>
</reference>
<keyword evidence="5 11" id="KW-0863">Zinc-finger</keyword>
<keyword evidence="2 11" id="KW-0235">DNA replication</keyword>
<dbReference type="FunFam" id="2.60.260.20:FF:000005">
    <property type="entry name" value="Chaperone protein dnaJ 1, mitochondrial"/>
    <property type="match status" value="1"/>
</dbReference>
<evidence type="ECO:0000313" key="15">
    <source>
        <dbReference type="EMBL" id="SJZ73979.1"/>
    </source>
</evidence>
<feature type="domain" description="CR-type" evidence="14">
    <location>
        <begin position="140"/>
        <end position="222"/>
    </location>
</feature>
<feature type="repeat" description="CXXCXGXG motif" evidence="11">
    <location>
        <begin position="153"/>
        <end position="160"/>
    </location>
</feature>
<dbReference type="PROSITE" id="PS50076">
    <property type="entry name" value="DNAJ_2"/>
    <property type="match status" value="1"/>
</dbReference>
<dbReference type="InterPro" id="IPR001305">
    <property type="entry name" value="HSP_DnaJ_Cys-rich_dom"/>
</dbReference>
<feature type="repeat" description="CXXCXGXG motif" evidence="11">
    <location>
        <begin position="196"/>
        <end position="203"/>
    </location>
</feature>
<dbReference type="GO" id="GO:0042026">
    <property type="term" value="P:protein refolding"/>
    <property type="evidence" value="ECO:0007669"/>
    <property type="project" value="TreeGrafter"/>
</dbReference>
<dbReference type="CDD" id="cd10747">
    <property type="entry name" value="DnaJ_C"/>
    <property type="match status" value="1"/>
</dbReference>
<evidence type="ECO:0000256" key="2">
    <source>
        <dbReference type="ARBA" id="ARBA00022705"/>
    </source>
</evidence>
<dbReference type="InterPro" id="IPR002939">
    <property type="entry name" value="DnaJ_C"/>
</dbReference>
<keyword evidence="16" id="KW-1185">Reference proteome</keyword>
<dbReference type="NCBIfam" id="TIGR02349">
    <property type="entry name" value="DnaJ_bact"/>
    <property type="match status" value="1"/>
</dbReference>
<dbReference type="Gene3D" id="2.10.230.10">
    <property type="entry name" value="Heat shock protein DnaJ, cysteine-rich domain"/>
    <property type="match status" value="1"/>
</dbReference>
<evidence type="ECO:0000256" key="3">
    <source>
        <dbReference type="ARBA" id="ARBA00022723"/>
    </source>
</evidence>
<feature type="binding site" evidence="11">
    <location>
        <position position="170"/>
    </location>
    <ligand>
        <name>Zn(2+)</name>
        <dbReference type="ChEBI" id="CHEBI:29105"/>
        <label>2</label>
    </ligand>
</feature>
<dbReference type="Pfam" id="PF00684">
    <property type="entry name" value="DnaJ_CXXCXGXG"/>
    <property type="match status" value="1"/>
</dbReference>
<keyword evidence="6 11" id="KW-0862">Zinc</keyword>
<comment type="subcellular location">
    <subcellularLocation>
        <location evidence="11">Cytoplasm</location>
    </subcellularLocation>
</comment>
<dbReference type="Pfam" id="PF01556">
    <property type="entry name" value="DnaJ_C"/>
    <property type="match status" value="1"/>
</dbReference>
<evidence type="ECO:0000256" key="8">
    <source>
        <dbReference type="ARBA" id="ARBA00023186"/>
    </source>
</evidence>
<dbReference type="SUPFAM" id="SSF46565">
    <property type="entry name" value="Chaperone J-domain"/>
    <property type="match status" value="1"/>
</dbReference>
<dbReference type="GO" id="GO:0009408">
    <property type="term" value="P:response to heat"/>
    <property type="evidence" value="ECO:0007669"/>
    <property type="project" value="InterPro"/>
</dbReference>
<evidence type="ECO:0000256" key="11">
    <source>
        <dbReference type="HAMAP-Rule" id="MF_01152"/>
    </source>
</evidence>
<evidence type="ECO:0000256" key="6">
    <source>
        <dbReference type="ARBA" id="ARBA00022833"/>
    </source>
</evidence>
<dbReference type="CDD" id="cd06257">
    <property type="entry name" value="DnaJ"/>
    <property type="match status" value="1"/>
</dbReference>
<proteinExistence type="inferred from homology"/>
<dbReference type="PANTHER" id="PTHR43096:SF52">
    <property type="entry name" value="DNAJ HOMOLOG 1, MITOCHONDRIAL-RELATED"/>
    <property type="match status" value="1"/>
</dbReference>
<evidence type="ECO:0000259" key="13">
    <source>
        <dbReference type="PROSITE" id="PS50076"/>
    </source>
</evidence>
<feature type="binding site" evidence="11">
    <location>
        <position position="153"/>
    </location>
    <ligand>
        <name>Zn(2+)</name>
        <dbReference type="ChEBI" id="CHEBI:29105"/>
        <label>1</label>
    </ligand>
</feature>
<dbReference type="Gene3D" id="2.60.260.20">
    <property type="entry name" value="Urease metallochaperone UreE, N-terminal domain"/>
    <property type="match status" value="2"/>
</dbReference>
<dbReference type="Pfam" id="PF00226">
    <property type="entry name" value="DnaJ"/>
    <property type="match status" value="1"/>
</dbReference>
<dbReference type="SUPFAM" id="SSF57938">
    <property type="entry name" value="DnaJ/Hsp40 cysteine-rich domain"/>
    <property type="match status" value="1"/>
</dbReference>
<evidence type="ECO:0000313" key="16">
    <source>
        <dbReference type="Proteomes" id="UP000243297"/>
    </source>
</evidence>
<keyword evidence="7 11" id="KW-0346">Stress response</keyword>
<dbReference type="GO" id="GO:0006260">
    <property type="term" value="P:DNA replication"/>
    <property type="evidence" value="ECO:0007669"/>
    <property type="project" value="UniProtKB-KW"/>
</dbReference>
<name>A0A1T4N3S4_9FIRM</name>
<dbReference type="CDD" id="cd10719">
    <property type="entry name" value="DnaJ_zf"/>
    <property type="match status" value="1"/>
</dbReference>
<feature type="binding site" evidence="11">
    <location>
        <position position="173"/>
    </location>
    <ligand>
        <name>Zn(2+)</name>
        <dbReference type="ChEBI" id="CHEBI:29105"/>
        <label>2</label>
    </ligand>
</feature>
<protein>
    <recommendedName>
        <fullName evidence="10 11">Chaperone protein DnaJ</fullName>
    </recommendedName>
</protein>
<sequence>MANKRDYYEVLGLAKGASEADIKKAYRTLAKKYHPDMNKDAGAEDKFKEISEAYEVLSDPQKKASYDQFGHAGMEGAGFGGAGGFSGGGFDDLNDIFGSFFGGGFGGFGGQQGQARRNGPRKGQDRFMQMKVEFMDAIFGKTETINLGVDEQCSECLGTGAHSKDDITVCPTCGGSGTVVTQQRTPFGVFQSQSVCPTCNGTGKSIKRKCSKCGGKGYEHKRVSVDVKIPAGIQSGQQLRVQGKGERGENGGPNGDLYIEVLVKKHDFFTRDGKNISISIPISSVDATLGCQVDVPTVYGDVELTIPAGTQTGTKFRLKEKGVKDSRGAGDQYVIVDVEINKKLSKEEKELYKKLQDLQKKSGKESVFDKFKKAFK</sequence>
<feature type="binding site" evidence="11">
    <location>
        <position position="196"/>
    </location>
    <ligand>
        <name>Zn(2+)</name>
        <dbReference type="ChEBI" id="CHEBI:29105"/>
        <label>2</label>
    </ligand>
</feature>
<evidence type="ECO:0000256" key="12">
    <source>
        <dbReference type="PROSITE-ProRule" id="PRU00546"/>
    </source>
</evidence>
<comment type="function">
    <text evidence="11">Participates actively in the response to hyperosmotic and heat shock by preventing the aggregation of stress-denatured proteins and by disaggregating proteins, also in an autonomous, DnaK-independent fashion. Unfolded proteins bind initially to DnaJ; upon interaction with the DnaJ-bound protein, DnaK hydrolyzes its bound ATP, resulting in the formation of a stable complex. GrpE releases ADP from DnaK; ATP binding to DnaK triggers the release of the substrate protein, thus completing the reaction cycle. Several rounds of ATP-dependent interactions between DnaJ, DnaK and GrpE are required for fully efficient folding. Also involved, together with DnaK and GrpE, in the DNA replication of plasmids through activation of initiation proteins.</text>
</comment>
<dbReference type="NCBIfam" id="NF008035">
    <property type="entry name" value="PRK10767.1"/>
    <property type="match status" value="1"/>
</dbReference>
<dbReference type="GO" id="GO:0005737">
    <property type="term" value="C:cytoplasm"/>
    <property type="evidence" value="ECO:0007669"/>
    <property type="project" value="UniProtKB-SubCell"/>
</dbReference>
<dbReference type="STRING" id="118967.SAMN02745191_1474"/>
<dbReference type="InterPro" id="IPR001623">
    <property type="entry name" value="DnaJ_domain"/>
</dbReference>
<keyword evidence="8 11" id="KW-0143">Chaperone</keyword>
<keyword evidence="1 11" id="KW-0963">Cytoplasm</keyword>
<dbReference type="PROSITE" id="PS51188">
    <property type="entry name" value="ZF_CR"/>
    <property type="match status" value="1"/>
</dbReference>
<dbReference type="GO" id="GO:0031072">
    <property type="term" value="F:heat shock protein binding"/>
    <property type="evidence" value="ECO:0007669"/>
    <property type="project" value="InterPro"/>
</dbReference>
<keyword evidence="3 11" id="KW-0479">Metal-binding</keyword>
<evidence type="ECO:0000256" key="9">
    <source>
        <dbReference type="ARBA" id="ARBA00061004"/>
    </source>
</evidence>
<dbReference type="OrthoDB" id="9779889at2"/>
<dbReference type="PROSITE" id="PS00636">
    <property type="entry name" value="DNAJ_1"/>
    <property type="match status" value="1"/>
</dbReference>
<evidence type="ECO:0000256" key="1">
    <source>
        <dbReference type="ARBA" id="ARBA00022490"/>
    </source>
</evidence>
<dbReference type="PANTHER" id="PTHR43096">
    <property type="entry name" value="DNAJ HOMOLOG 1, MITOCHONDRIAL-RELATED"/>
    <property type="match status" value="1"/>
</dbReference>
<dbReference type="RefSeq" id="WP_078711877.1">
    <property type="nucleotide sequence ID" value="NZ_FUWY01000004.1"/>
</dbReference>
<comment type="subunit">
    <text evidence="11">Homodimer.</text>
</comment>
<comment type="similarity">
    <text evidence="9 11">Belongs to the DnaJ family.</text>
</comment>
<organism evidence="15 16">
    <name type="scientific">Anaerorhabdus furcosa</name>
    <dbReference type="NCBI Taxonomy" id="118967"/>
    <lineage>
        <taxon>Bacteria</taxon>
        <taxon>Bacillati</taxon>
        <taxon>Bacillota</taxon>
        <taxon>Erysipelotrichia</taxon>
        <taxon>Erysipelotrichales</taxon>
        <taxon>Erysipelotrichaceae</taxon>
        <taxon>Anaerorhabdus</taxon>
    </lineage>
</organism>
<feature type="binding site" evidence="11">
    <location>
        <position position="199"/>
    </location>
    <ligand>
        <name>Zn(2+)</name>
        <dbReference type="ChEBI" id="CHEBI:29105"/>
        <label>2</label>
    </ligand>
</feature>
<keyword evidence="4 11" id="KW-0677">Repeat</keyword>
<evidence type="ECO:0000256" key="4">
    <source>
        <dbReference type="ARBA" id="ARBA00022737"/>
    </source>
</evidence>
<dbReference type="InterPro" id="IPR018253">
    <property type="entry name" value="DnaJ_domain_CS"/>
</dbReference>
<dbReference type="HAMAP" id="MF_01152">
    <property type="entry name" value="DnaJ"/>
    <property type="match status" value="1"/>
</dbReference>
<feature type="binding site" evidence="11">
    <location>
        <position position="210"/>
    </location>
    <ligand>
        <name>Zn(2+)</name>
        <dbReference type="ChEBI" id="CHEBI:29105"/>
        <label>1</label>
    </ligand>
</feature>
<feature type="repeat" description="CXXCXGXG motif" evidence="11">
    <location>
        <begin position="170"/>
        <end position="177"/>
    </location>
</feature>
<dbReference type="FunFam" id="1.10.287.110:FF:000031">
    <property type="entry name" value="Molecular chaperone DnaJ"/>
    <property type="match status" value="1"/>
</dbReference>